<dbReference type="AlphaFoldDB" id="A0A1I7ZKY3"/>
<protein>
    <submittedName>
        <fullName evidence="7">EGF-like domain-containing protein</fullName>
    </submittedName>
</protein>
<dbReference type="PROSITE" id="PS50026">
    <property type="entry name" value="EGF_3"/>
    <property type="match status" value="1"/>
</dbReference>
<evidence type="ECO:0000259" key="5">
    <source>
        <dbReference type="PROSITE" id="PS50026"/>
    </source>
</evidence>
<dbReference type="Proteomes" id="UP000095287">
    <property type="component" value="Unplaced"/>
</dbReference>
<dbReference type="InterPro" id="IPR053295">
    <property type="entry name" value="Innate_immunity_reg"/>
</dbReference>
<reference evidence="7" key="1">
    <citation type="submission" date="2016-11" db="UniProtKB">
        <authorList>
            <consortium name="WormBaseParasite"/>
        </authorList>
    </citation>
    <scope>IDENTIFICATION</scope>
</reference>
<keyword evidence="4" id="KW-1015">Disulfide bond</keyword>
<accession>A0A1I7ZKY3</accession>
<keyword evidence="3" id="KW-0732">Signal</keyword>
<dbReference type="PROSITE" id="PS00022">
    <property type="entry name" value="EGF_1"/>
    <property type="match status" value="1"/>
</dbReference>
<organism evidence="6 7">
    <name type="scientific">Steinernema glaseri</name>
    <dbReference type="NCBI Taxonomy" id="37863"/>
    <lineage>
        <taxon>Eukaryota</taxon>
        <taxon>Metazoa</taxon>
        <taxon>Ecdysozoa</taxon>
        <taxon>Nematoda</taxon>
        <taxon>Chromadorea</taxon>
        <taxon>Rhabditida</taxon>
        <taxon>Tylenchina</taxon>
        <taxon>Panagrolaimomorpha</taxon>
        <taxon>Strongyloidoidea</taxon>
        <taxon>Steinernematidae</taxon>
        <taxon>Steinernema</taxon>
    </lineage>
</organism>
<dbReference type="PROSITE" id="PS01186">
    <property type="entry name" value="EGF_2"/>
    <property type="match status" value="1"/>
</dbReference>
<dbReference type="PANTHER" id="PTHR47324">
    <property type="entry name" value="PROTEIN IRG-7-RELATED"/>
    <property type="match status" value="1"/>
</dbReference>
<sequence>MAMFKGTDQDGSAWQRIYDFSCDAPISLTTTPAPTGPTAPPTPPPTFCDNNGLLLNPGQNNATCYCGAYYTGSRCEYKICFNDGSIDQIGNCVCPIGFQGEHCTEIVCQHKTGMKFDTRHRAFVYVVRASSSMSQLKDQIVRAAMESLAFYESTSAGYFQSFVLVLFNNHKLIFKESYDQASDFMTALNGMNFTQDNMCQDSVFQTLLEVISSTDAMYYPLSPIFVFSDALPDDSDTIRMDLVTQLSQFRGPIFFLMATDPTNGCLTDTADVGYSMLRRVAQYSRGLVTRPKFNDTSMTAVIMAQSIKEADNILTNDFLDTCNNAPKFQSVFVDESSRNVFILASGKPTLLQRHRHQPEADHCQPHHGDPIRRLLPRRIPRHCQRKLPRQCRHRR</sequence>
<feature type="domain" description="EGF-like" evidence="5">
    <location>
        <begin position="71"/>
        <end position="104"/>
    </location>
</feature>
<evidence type="ECO:0000256" key="2">
    <source>
        <dbReference type="ARBA" id="ARBA00022525"/>
    </source>
</evidence>
<name>A0A1I7ZKY3_9BILA</name>
<evidence type="ECO:0000313" key="6">
    <source>
        <dbReference type="Proteomes" id="UP000095287"/>
    </source>
</evidence>
<keyword evidence="2" id="KW-0964">Secreted</keyword>
<evidence type="ECO:0000256" key="1">
    <source>
        <dbReference type="ARBA" id="ARBA00004613"/>
    </source>
</evidence>
<feature type="disulfide bond" evidence="4">
    <location>
        <begin position="94"/>
        <end position="103"/>
    </location>
</feature>
<dbReference type="InterPro" id="IPR056861">
    <property type="entry name" value="HMCN1-like_VWA"/>
</dbReference>
<evidence type="ECO:0000313" key="7">
    <source>
        <dbReference type="WBParaSite" id="L893_g27330.t1"/>
    </source>
</evidence>
<keyword evidence="6" id="KW-1185">Reference proteome</keyword>
<comment type="caution">
    <text evidence="4">Lacks conserved residue(s) required for the propagation of feature annotation.</text>
</comment>
<dbReference type="InterPro" id="IPR000742">
    <property type="entry name" value="EGF"/>
</dbReference>
<dbReference type="PANTHER" id="PTHR47324:SF2">
    <property type="entry name" value="EGF-LIKE DOMAIN-CONTAINING PROTEIN-RELATED"/>
    <property type="match status" value="1"/>
</dbReference>
<dbReference type="WBParaSite" id="L893_g27330.t1">
    <property type="protein sequence ID" value="L893_g27330.t1"/>
    <property type="gene ID" value="L893_g27330"/>
</dbReference>
<keyword evidence="4" id="KW-0245">EGF-like domain</keyword>
<evidence type="ECO:0000256" key="3">
    <source>
        <dbReference type="ARBA" id="ARBA00022729"/>
    </source>
</evidence>
<comment type="subcellular location">
    <subcellularLocation>
        <location evidence="1">Secreted</location>
    </subcellularLocation>
</comment>
<dbReference type="Pfam" id="PF25106">
    <property type="entry name" value="VWA_4"/>
    <property type="match status" value="1"/>
</dbReference>
<proteinExistence type="predicted"/>
<evidence type="ECO:0000256" key="4">
    <source>
        <dbReference type="PROSITE-ProRule" id="PRU00076"/>
    </source>
</evidence>
<dbReference type="Gene3D" id="2.10.25.10">
    <property type="entry name" value="Laminin"/>
    <property type="match status" value="1"/>
</dbReference>